<feature type="compositionally biased region" description="Low complexity" evidence="1">
    <location>
        <begin position="100"/>
        <end position="111"/>
    </location>
</feature>
<gene>
    <name evidence="3" type="primary">LOC110207324</name>
</gene>
<proteinExistence type="predicted"/>
<feature type="compositionally biased region" description="Basic and acidic residues" evidence="1">
    <location>
        <begin position="248"/>
        <end position="257"/>
    </location>
</feature>
<feature type="region of interest" description="Disordered" evidence="1">
    <location>
        <begin position="87"/>
        <end position="190"/>
    </location>
</feature>
<feature type="compositionally biased region" description="Pro residues" evidence="1">
    <location>
        <begin position="216"/>
        <end position="229"/>
    </location>
</feature>
<evidence type="ECO:0000313" key="3">
    <source>
        <dbReference type="RefSeq" id="XP_020840585.1"/>
    </source>
</evidence>
<reference evidence="3" key="1">
    <citation type="submission" date="2025-08" db="UniProtKB">
        <authorList>
            <consortium name="RefSeq"/>
        </authorList>
    </citation>
    <scope>IDENTIFICATION</scope>
    <source>
        <tissue evidence="3">Spleen</tissue>
    </source>
</reference>
<evidence type="ECO:0000313" key="2">
    <source>
        <dbReference type="Proteomes" id="UP000515140"/>
    </source>
</evidence>
<dbReference type="AlphaFoldDB" id="A0A6P5K5K7"/>
<dbReference type="InParanoid" id="A0A6P5K5K7"/>
<name>A0A6P5K5K7_PHACI</name>
<keyword evidence="2" id="KW-1185">Reference proteome</keyword>
<sequence length="257" mass="26860">MMLREKDGFKTEQCSGQTRLFSTPRTRLISCFRAFAQTGQVPLHLHLSTSSPFSKAQPRCHLLREVFPEPLTQCLGPVHLCSALGHRSPPRAPADPNTGARSSPSSLPAPRTAVAGEEVGQTGEAARILAPRPPSPGDRLSWGPEPGTHFDGGGPGTPAGQFGAPGDHCQLGSARPGQRRGPGPPLSVRARGAHLGAGLSHRFLGVHLRQARGPSQPLPPPPPPPPQPLVHPEALPLSPAPSGTTASGRREGWGEAG</sequence>
<evidence type="ECO:0000256" key="1">
    <source>
        <dbReference type="SAM" id="MobiDB-lite"/>
    </source>
</evidence>
<organism evidence="2 3">
    <name type="scientific">Phascolarctos cinereus</name>
    <name type="common">Koala</name>
    <dbReference type="NCBI Taxonomy" id="38626"/>
    <lineage>
        <taxon>Eukaryota</taxon>
        <taxon>Metazoa</taxon>
        <taxon>Chordata</taxon>
        <taxon>Craniata</taxon>
        <taxon>Vertebrata</taxon>
        <taxon>Euteleostomi</taxon>
        <taxon>Mammalia</taxon>
        <taxon>Metatheria</taxon>
        <taxon>Diprotodontia</taxon>
        <taxon>Phascolarctidae</taxon>
        <taxon>Phascolarctos</taxon>
    </lineage>
</organism>
<feature type="region of interest" description="Disordered" evidence="1">
    <location>
        <begin position="210"/>
        <end position="257"/>
    </location>
</feature>
<accession>A0A6P5K5K7</accession>
<dbReference type="RefSeq" id="XP_020840585.1">
    <property type="nucleotide sequence ID" value="XM_020984926.1"/>
</dbReference>
<dbReference type="KEGG" id="pcw:110207324"/>
<dbReference type="Proteomes" id="UP000515140">
    <property type="component" value="Unplaced"/>
</dbReference>
<protein>
    <submittedName>
        <fullName evidence="3">Uncharacterized protein LOC110207324</fullName>
    </submittedName>
</protein>
<dbReference type="GeneID" id="110207324"/>